<evidence type="ECO:0000313" key="1">
    <source>
        <dbReference type="EMBL" id="EUJ52475.1"/>
    </source>
</evidence>
<comment type="caution">
    <text evidence="1">The sequence shown here is derived from an EMBL/GenBank/DDBJ whole genome shotgun (WGS) entry which is preliminary data.</text>
</comment>
<dbReference type="InterPro" id="IPR014710">
    <property type="entry name" value="RmlC-like_jellyroll"/>
</dbReference>
<dbReference type="InterPro" id="IPR036390">
    <property type="entry name" value="WH_DNA-bd_sf"/>
</dbReference>
<sequence length="145" mass="17169">MIYQSPFDLRVDDKLILVAETKAKLVLLHREFFLNYASNKPHYFEKLMRAIMENSANFMFELMKNDISAENRLAYSFQNLCQSLNLPVEDGFSRIPSFITKQKMAQYSNLSRKSIYSYLDKLIQKDFLKVEDDDLWIRSAPSYKE</sequence>
<dbReference type="AlphaFoldDB" id="W7DR12"/>
<dbReference type="RefSeq" id="WP_254260114.1">
    <property type="nucleotide sequence ID" value="NZ_AODM01000044.1"/>
</dbReference>
<protein>
    <submittedName>
        <fullName evidence="1">Nucleotide-binding domain-containing protein</fullName>
    </submittedName>
</protein>
<accession>W7DR12</accession>
<dbReference type="SUPFAM" id="SSF46785">
    <property type="entry name" value="Winged helix' DNA-binding domain"/>
    <property type="match status" value="1"/>
</dbReference>
<proteinExistence type="predicted"/>
<dbReference type="Proteomes" id="UP000019241">
    <property type="component" value="Unassembled WGS sequence"/>
</dbReference>
<reference evidence="1 2" key="1">
    <citation type="submission" date="2012-12" db="EMBL/GenBank/DDBJ databases">
        <title>Novel taxa of Listeriaceae from agricultural environments in the United States.</title>
        <authorList>
            <person name="den Bakker H.C."/>
            <person name="Allred A."/>
            <person name="Warchocki S."/>
            <person name="Wright E.M."/>
            <person name="Burrell A."/>
            <person name="Nightingale K.K."/>
            <person name="Kephart D."/>
            <person name="Wiedmann M."/>
        </authorList>
    </citation>
    <scope>NUCLEOTIDE SEQUENCE [LARGE SCALE GENOMIC DNA]</scope>
    <source>
        <strain evidence="1 2">FSL S10-1203</strain>
    </source>
</reference>
<evidence type="ECO:0000313" key="2">
    <source>
        <dbReference type="Proteomes" id="UP000019241"/>
    </source>
</evidence>
<gene>
    <name evidence="1" type="ORF">MCOL2_13704</name>
</gene>
<dbReference type="Gene3D" id="2.60.120.10">
    <property type="entry name" value="Jelly Rolls"/>
    <property type="match status" value="1"/>
</dbReference>
<dbReference type="EMBL" id="AODM01000044">
    <property type="protein sequence ID" value="EUJ52475.1"/>
    <property type="molecule type" value="Genomic_DNA"/>
</dbReference>
<dbReference type="PATRIC" id="fig|1265822.4.peg.2789"/>
<organism evidence="1 2">
    <name type="scientific">Listeria fleischmannii FSL S10-1203</name>
    <dbReference type="NCBI Taxonomy" id="1265822"/>
    <lineage>
        <taxon>Bacteria</taxon>
        <taxon>Bacillati</taxon>
        <taxon>Bacillota</taxon>
        <taxon>Bacilli</taxon>
        <taxon>Bacillales</taxon>
        <taxon>Listeriaceae</taxon>
        <taxon>Listeria</taxon>
    </lineage>
</organism>
<name>W7DR12_9LIST</name>